<proteinExistence type="predicted"/>
<dbReference type="RefSeq" id="WP_142585058.1">
    <property type="nucleotide sequence ID" value="NZ_CABFPH010000088.1"/>
</dbReference>
<accession>A0A509EHJ5</accession>
<name>A0A509EHJ5_9HYPH</name>
<evidence type="ECO:0000313" key="1">
    <source>
        <dbReference type="EMBL" id="VUD73846.1"/>
    </source>
</evidence>
<sequence>MSDTYEQLVAALRAVVTQTGDPRPVIAFALQAIEQENLARRRQAQDAVPGPYAPNAMSIYAERLP</sequence>
<dbReference type="OrthoDB" id="8001224at2"/>
<keyword evidence="2" id="KW-1185">Reference proteome</keyword>
<organism evidence="1 2">
    <name type="scientific">Methylobacterium symbioticum</name>
    <dbReference type="NCBI Taxonomy" id="2584084"/>
    <lineage>
        <taxon>Bacteria</taxon>
        <taxon>Pseudomonadati</taxon>
        <taxon>Pseudomonadota</taxon>
        <taxon>Alphaproteobacteria</taxon>
        <taxon>Hyphomicrobiales</taxon>
        <taxon>Methylobacteriaceae</taxon>
        <taxon>Methylobacterium</taxon>
    </lineage>
</organism>
<reference evidence="1 2" key="1">
    <citation type="submission" date="2019-06" db="EMBL/GenBank/DDBJ databases">
        <authorList>
            <person name="Rodrigo-Torres L."/>
            <person name="Arahal R. D."/>
            <person name="Lucena T."/>
        </authorList>
    </citation>
    <scope>NUCLEOTIDE SEQUENCE [LARGE SCALE GENOMIC DNA]</scope>
    <source>
        <strain evidence="1 2">SB0023/3</strain>
    </source>
</reference>
<dbReference type="AlphaFoldDB" id="A0A509EHJ5"/>
<evidence type="ECO:0000313" key="2">
    <source>
        <dbReference type="Proteomes" id="UP000410984"/>
    </source>
</evidence>
<protein>
    <submittedName>
        <fullName evidence="1">Uncharacterized protein</fullName>
    </submittedName>
</protein>
<dbReference type="EMBL" id="CABFPH010000088">
    <property type="protein sequence ID" value="VUD73846.1"/>
    <property type="molecule type" value="Genomic_DNA"/>
</dbReference>
<dbReference type="Proteomes" id="UP000410984">
    <property type="component" value="Unassembled WGS sequence"/>
</dbReference>
<gene>
    <name evidence="1" type="ORF">MET9862_04466</name>
</gene>